<evidence type="ECO:0000256" key="1">
    <source>
        <dbReference type="ARBA" id="ARBA00004173"/>
    </source>
</evidence>
<feature type="domain" description="GCVT N-terminal" evidence="4">
    <location>
        <begin position="18"/>
        <end position="109"/>
    </location>
</feature>
<organism evidence="5 6">
    <name type="scientific">Phytophthora oleae</name>
    <dbReference type="NCBI Taxonomy" id="2107226"/>
    <lineage>
        <taxon>Eukaryota</taxon>
        <taxon>Sar</taxon>
        <taxon>Stramenopiles</taxon>
        <taxon>Oomycota</taxon>
        <taxon>Peronosporomycetes</taxon>
        <taxon>Peronosporales</taxon>
        <taxon>Peronosporaceae</taxon>
        <taxon>Phytophthora</taxon>
    </lineage>
</organism>
<keyword evidence="3" id="KW-0496">Mitochondrion</keyword>
<dbReference type="PANTHER" id="PTHR22602">
    <property type="entry name" value="TRANSFERASE CAF17, MITOCHONDRIAL-RELATED"/>
    <property type="match status" value="1"/>
</dbReference>
<dbReference type="SUPFAM" id="SSF103025">
    <property type="entry name" value="Folate-binding domain"/>
    <property type="match status" value="1"/>
</dbReference>
<name>A0ABD3FQJ4_9STRA</name>
<evidence type="ECO:0000256" key="3">
    <source>
        <dbReference type="ARBA" id="ARBA00023128"/>
    </source>
</evidence>
<comment type="subcellular location">
    <subcellularLocation>
        <location evidence="1">Mitochondrion</location>
    </subcellularLocation>
</comment>
<dbReference type="Pfam" id="PF01571">
    <property type="entry name" value="GCV_T"/>
    <property type="match status" value="1"/>
</dbReference>
<dbReference type="Gene3D" id="3.30.1360.120">
    <property type="entry name" value="Probable tRNA modification gtpase trme, domain 1"/>
    <property type="match status" value="1"/>
</dbReference>
<dbReference type="InterPro" id="IPR045179">
    <property type="entry name" value="YgfZ/GcvT"/>
</dbReference>
<dbReference type="Proteomes" id="UP001632037">
    <property type="component" value="Unassembled WGS sequence"/>
</dbReference>
<dbReference type="AlphaFoldDB" id="A0ABD3FQJ4"/>
<evidence type="ECO:0000256" key="2">
    <source>
        <dbReference type="ARBA" id="ARBA00022946"/>
    </source>
</evidence>
<evidence type="ECO:0000313" key="6">
    <source>
        <dbReference type="Proteomes" id="UP001632037"/>
    </source>
</evidence>
<comment type="caution">
    <text evidence="5">The sequence shown here is derived from an EMBL/GenBank/DDBJ whole genome shotgun (WGS) entry which is preliminary data.</text>
</comment>
<sequence>MTSLLRRSGVARLTNRRLTQLQGADAARFIQAVLTNDMKLVTRRGDALYGGFLSTKGRVVGDCNVLQLADDAFLLDYDEEVAEPLMKHWKRYKLRMKVKIEDKTDAFALYATLPAVVDEEDAELSQSAQSLDELQALNCGDNTVVYADPRGDHFGVRAIVPADATFNVPDGYEAMNTSAYLDHRIALGVAEGKELVDGIPLECNLDLMQGVSFRKGCYVGQELTARTQFKGNIRKRLVPVALIPSEQQDVVKILSELAFKPFNDPANSSLRAYLADSKGWEDVKVPAVGDKIVATGQTKAVGTIFNVGRDVSSALAMLRLGNLFPSESGAGETVPTMKFLTQDGAFHAVPYQPSWWPSLDLKTGKMVL</sequence>
<reference evidence="5 6" key="1">
    <citation type="submission" date="2024-09" db="EMBL/GenBank/DDBJ databases">
        <title>Genome sequencing and assembly of Phytophthora oleae, isolate VK10A, causative agent of rot of olive drupes.</title>
        <authorList>
            <person name="Conti Taguali S."/>
            <person name="Riolo M."/>
            <person name="La Spada F."/>
            <person name="Cacciola S.O."/>
            <person name="Dionisio G."/>
        </authorList>
    </citation>
    <scope>NUCLEOTIDE SEQUENCE [LARGE SCALE GENOMIC DNA]</scope>
    <source>
        <strain evidence="5 6">VK10A</strain>
    </source>
</reference>
<dbReference type="PANTHER" id="PTHR22602:SF0">
    <property type="entry name" value="TRANSFERASE CAF17, MITOCHONDRIAL-RELATED"/>
    <property type="match status" value="1"/>
</dbReference>
<dbReference type="GO" id="GO:0005739">
    <property type="term" value="C:mitochondrion"/>
    <property type="evidence" value="ECO:0007669"/>
    <property type="project" value="UniProtKB-SubCell"/>
</dbReference>
<proteinExistence type="predicted"/>
<dbReference type="NCBIfam" id="TIGR03317">
    <property type="entry name" value="ygfZ_signature"/>
    <property type="match status" value="1"/>
</dbReference>
<dbReference type="InterPro" id="IPR006222">
    <property type="entry name" value="GCVT_N"/>
</dbReference>
<dbReference type="EMBL" id="JBIMZQ010000010">
    <property type="protein sequence ID" value="KAL3668721.1"/>
    <property type="molecule type" value="Genomic_DNA"/>
</dbReference>
<evidence type="ECO:0000313" key="5">
    <source>
        <dbReference type="EMBL" id="KAL3668721.1"/>
    </source>
</evidence>
<evidence type="ECO:0000259" key="4">
    <source>
        <dbReference type="Pfam" id="PF01571"/>
    </source>
</evidence>
<dbReference type="InterPro" id="IPR027266">
    <property type="entry name" value="TrmE/GcvT-like"/>
</dbReference>
<protein>
    <recommendedName>
        <fullName evidence="4">GCVT N-terminal domain-containing protein</fullName>
    </recommendedName>
</protein>
<keyword evidence="2" id="KW-0809">Transit peptide</keyword>
<gene>
    <name evidence="5" type="ORF">V7S43_006016</name>
</gene>
<accession>A0ABD3FQJ4</accession>
<dbReference type="InterPro" id="IPR017703">
    <property type="entry name" value="YgfZ/GCV_T_CS"/>
</dbReference>
<keyword evidence="6" id="KW-1185">Reference proteome</keyword>